<evidence type="ECO:0000256" key="7">
    <source>
        <dbReference type="ARBA" id="ARBA00023152"/>
    </source>
</evidence>
<dbReference type="Proteomes" id="UP000013521">
    <property type="component" value="Unassembled WGS sequence"/>
</dbReference>
<dbReference type="PANTHER" id="PTHR10836:SF76">
    <property type="entry name" value="GLYCERALDEHYDE-3-PHOSPHATE DEHYDROGENASE-RELATED"/>
    <property type="match status" value="1"/>
</dbReference>
<accession>R1GXR1</accession>
<dbReference type="InterPro" id="IPR020828">
    <property type="entry name" value="GlycerAld_3-P_DH_NAD(P)-bd"/>
</dbReference>
<evidence type="ECO:0000256" key="4">
    <source>
        <dbReference type="ARBA" id="ARBA00013119"/>
    </source>
</evidence>
<feature type="compositionally biased region" description="Low complexity" evidence="9">
    <location>
        <begin position="15"/>
        <end position="51"/>
    </location>
</feature>
<dbReference type="PRINTS" id="PR00078">
    <property type="entry name" value="G3PDHDRGNASE"/>
</dbReference>
<dbReference type="GO" id="GO:0006006">
    <property type="term" value="P:glucose metabolic process"/>
    <property type="evidence" value="ECO:0007669"/>
    <property type="project" value="InterPro"/>
</dbReference>
<evidence type="ECO:0000313" key="11">
    <source>
        <dbReference type="EMBL" id="EOD53186.1"/>
    </source>
</evidence>
<dbReference type="SUPFAM" id="SSF55347">
    <property type="entry name" value="Glyceraldehyde-3-phosphate dehydrogenase-like, C-terminal domain"/>
    <property type="match status" value="1"/>
</dbReference>
<dbReference type="UniPathway" id="UPA00109">
    <property type="reaction ID" value="UER00184"/>
</dbReference>
<dbReference type="AlphaFoldDB" id="R1GXR1"/>
<dbReference type="CDD" id="cd18126">
    <property type="entry name" value="GAPDH_I_C"/>
    <property type="match status" value="1"/>
</dbReference>
<dbReference type="GO" id="GO:0051287">
    <property type="term" value="F:NAD binding"/>
    <property type="evidence" value="ECO:0007669"/>
    <property type="project" value="InterPro"/>
</dbReference>
<dbReference type="GO" id="GO:0005829">
    <property type="term" value="C:cytosol"/>
    <property type="evidence" value="ECO:0007669"/>
    <property type="project" value="TreeGrafter"/>
</dbReference>
<dbReference type="InterPro" id="IPR006424">
    <property type="entry name" value="Glyceraldehyde-3-P_DH_1"/>
</dbReference>
<dbReference type="GO" id="GO:0006096">
    <property type="term" value="P:glycolytic process"/>
    <property type="evidence" value="ECO:0007669"/>
    <property type="project" value="UniProtKB-UniPathway"/>
</dbReference>
<keyword evidence="6" id="KW-0520">NAD</keyword>
<evidence type="ECO:0000313" key="12">
    <source>
        <dbReference type="Proteomes" id="UP000013521"/>
    </source>
</evidence>
<keyword evidence="5" id="KW-0560">Oxidoreductase</keyword>
<evidence type="ECO:0000256" key="5">
    <source>
        <dbReference type="ARBA" id="ARBA00023002"/>
    </source>
</evidence>
<gene>
    <name evidence="11" type="ORF">UCRNP2_16</name>
</gene>
<dbReference type="FunFam" id="3.30.360.10:FF:000001">
    <property type="entry name" value="Glyceraldehyde-3-phosphate dehydrogenase"/>
    <property type="match status" value="1"/>
</dbReference>
<dbReference type="EMBL" id="KB915641">
    <property type="protein sequence ID" value="EOD53186.1"/>
    <property type="molecule type" value="Genomic_DNA"/>
</dbReference>
<dbReference type="SMART" id="SM00846">
    <property type="entry name" value="Gp_dh_N"/>
    <property type="match status" value="1"/>
</dbReference>
<dbReference type="Gene3D" id="3.40.50.720">
    <property type="entry name" value="NAD(P)-binding Rossmann-like Domain"/>
    <property type="match status" value="1"/>
</dbReference>
<proteinExistence type="inferred from homology"/>
<sequence>MDADHRPGPSSSPKTANSNANVSTNTDSTASTDASVDGTDTSTDTGTNTTALTSIRTETETADVELPSLSLAGLELQWDVPTSAFDFPPLDTATTPGVFSWNLDTIFASEAPNTQPDGGLDSIGADPRPAEESACSCAAELLDCLFQVAAELGAAEDGASRVLRAITASRRVLDVCQTAADQIALALDLGSVWTDSASPRYYLQADGLARENVLLRFGNYTVNGANRRLVLRSMLVRRLISLQEVMDMARCAIDTLDLGTITPCKKTLVGLVTEVVGVVSSKSFLSSPSAYLLSSTASPAAMTIKVGINGFGRIGRIIFRNSLDHDDVHIAAINDPFIDTKYAEYMLKYDTMHGTFSGTVGTDGTDLVVNGETVKFFQEKDPANIKWDEAGVEYVIESSGAFTTTAKAKPHLRKGVKKVIISAPSSDAPMYVMGVNEQTYAGNADVISNASCTTNCLAVLAKVIHDEFIIVEGLMNAVHSYTASQKIVDNVSSKDWRGGRAAAVNIIPSSTGAAKAVGKVIPELQGKVTGMSFRVPTPNVSVIDFTLRTEKPASYADICILAYVEDDLVSSDLKGNPNSSVFDAKAGIALNQNFFKLVSWYDNEWAYSRRVLDLAAYVAKVDGHA</sequence>
<dbReference type="KEGG" id="npa:UCRNP2_16"/>
<dbReference type="NCBIfam" id="TIGR01534">
    <property type="entry name" value="GAPDH-I"/>
    <property type="match status" value="1"/>
</dbReference>
<comment type="subunit">
    <text evidence="3">Homotetramer.</text>
</comment>
<dbReference type="Gene3D" id="3.30.360.10">
    <property type="entry name" value="Dihydrodipicolinate Reductase, domain 2"/>
    <property type="match status" value="1"/>
</dbReference>
<dbReference type="InterPro" id="IPR020831">
    <property type="entry name" value="GlycerAld/Erythrose_P_DH"/>
</dbReference>
<dbReference type="GO" id="GO:0050661">
    <property type="term" value="F:NADP binding"/>
    <property type="evidence" value="ECO:0007669"/>
    <property type="project" value="InterPro"/>
</dbReference>
<feature type="region of interest" description="Disordered" evidence="9">
    <location>
        <begin position="1"/>
        <end position="61"/>
    </location>
</feature>
<dbReference type="CDD" id="cd05214">
    <property type="entry name" value="GAPDH_I_N"/>
    <property type="match status" value="1"/>
</dbReference>
<dbReference type="GO" id="GO:0004365">
    <property type="term" value="F:glyceraldehyde-3-phosphate dehydrogenase (NAD+) (phosphorylating) activity"/>
    <property type="evidence" value="ECO:0007669"/>
    <property type="project" value="UniProtKB-EC"/>
</dbReference>
<keyword evidence="7" id="KW-0324">Glycolysis</keyword>
<reference evidence="12" key="1">
    <citation type="journal article" date="2013" name="Genome Announc.">
        <title>Draft genome sequence of Neofusicoccum parvum isolate UCR-NP2, a fungal vascular pathogen associated with grapevine cankers.</title>
        <authorList>
            <person name="Blanco-Ulate B."/>
            <person name="Rolshausen P."/>
            <person name="Cantu D."/>
        </authorList>
    </citation>
    <scope>NUCLEOTIDE SEQUENCE [LARGE SCALE GENOMIC DNA]</scope>
    <source>
        <strain evidence="12">UCR-NP2</strain>
    </source>
</reference>
<evidence type="ECO:0000256" key="9">
    <source>
        <dbReference type="SAM" id="MobiDB-lite"/>
    </source>
</evidence>
<organism evidence="11 12">
    <name type="scientific">Botryosphaeria parva (strain UCR-NP2)</name>
    <name type="common">Grapevine canker fungus</name>
    <name type="synonym">Neofusicoccum parvum</name>
    <dbReference type="NCBI Taxonomy" id="1287680"/>
    <lineage>
        <taxon>Eukaryota</taxon>
        <taxon>Fungi</taxon>
        <taxon>Dikarya</taxon>
        <taxon>Ascomycota</taxon>
        <taxon>Pezizomycotina</taxon>
        <taxon>Dothideomycetes</taxon>
        <taxon>Dothideomycetes incertae sedis</taxon>
        <taxon>Botryosphaeriales</taxon>
        <taxon>Botryosphaeriaceae</taxon>
        <taxon>Neofusicoccum</taxon>
    </lineage>
</organism>
<dbReference type="PANTHER" id="PTHR10836">
    <property type="entry name" value="GLYCERALDEHYDE 3-PHOSPHATE DEHYDROGENASE"/>
    <property type="match status" value="1"/>
</dbReference>
<dbReference type="OrthoDB" id="1152826at2759"/>
<evidence type="ECO:0000256" key="3">
    <source>
        <dbReference type="ARBA" id="ARBA00011881"/>
    </source>
</evidence>
<evidence type="ECO:0000256" key="1">
    <source>
        <dbReference type="ARBA" id="ARBA00004869"/>
    </source>
</evidence>
<feature type="domain" description="Glyceraldehyde 3-phosphate dehydrogenase NAD(P) binding" evidence="10">
    <location>
        <begin position="304"/>
        <end position="452"/>
    </location>
</feature>
<dbReference type="PROSITE" id="PS00071">
    <property type="entry name" value="GAPDH"/>
    <property type="match status" value="1"/>
</dbReference>
<comment type="pathway">
    <text evidence="1">Carbohydrate degradation; glycolysis; pyruvate from D-glyceraldehyde 3-phosphate: step 1/5.</text>
</comment>
<dbReference type="HOGENOM" id="CLU_437413_0_0_1"/>
<dbReference type="EC" id="1.2.1.12" evidence="4"/>
<dbReference type="eggNOG" id="KOG0657">
    <property type="taxonomic scope" value="Eukaryota"/>
</dbReference>
<name>R1GXR1_BOTPV</name>
<evidence type="ECO:0000256" key="2">
    <source>
        <dbReference type="ARBA" id="ARBA00007406"/>
    </source>
</evidence>
<dbReference type="InterPro" id="IPR020829">
    <property type="entry name" value="GlycerAld_3-P_DH_cat"/>
</dbReference>
<evidence type="ECO:0000256" key="6">
    <source>
        <dbReference type="ARBA" id="ARBA00023027"/>
    </source>
</evidence>
<dbReference type="FunFam" id="3.40.50.720:FF:000020">
    <property type="entry name" value="Glyceraldehyde-3-phosphate dehydrogenase"/>
    <property type="match status" value="1"/>
</dbReference>
<evidence type="ECO:0000256" key="8">
    <source>
        <dbReference type="RuleBase" id="RU000397"/>
    </source>
</evidence>
<evidence type="ECO:0000259" key="10">
    <source>
        <dbReference type="SMART" id="SM00846"/>
    </source>
</evidence>
<dbReference type="InterPro" id="IPR036291">
    <property type="entry name" value="NAD(P)-bd_dom_sf"/>
</dbReference>
<comment type="similarity">
    <text evidence="2 8">Belongs to the glyceraldehyde-3-phosphate dehydrogenase family.</text>
</comment>
<dbReference type="InterPro" id="IPR020830">
    <property type="entry name" value="GlycerAld_3-P_DH_AS"/>
</dbReference>
<dbReference type="SUPFAM" id="SSF51735">
    <property type="entry name" value="NAD(P)-binding Rossmann-fold domains"/>
    <property type="match status" value="1"/>
</dbReference>
<dbReference type="STRING" id="1287680.R1GXR1"/>
<dbReference type="Pfam" id="PF02800">
    <property type="entry name" value="Gp_dh_C"/>
    <property type="match status" value="1"/>
</dbReference>
<protein>
    <recommendedName>
        <fullName evidence="4">glyceraldehyde-3-phosphate dehydrogenase (phosphorylating)</fullName>
        <ecNumber evidence="4">1.2.1.12</ecNumber>
    </recommendedName>
</protein>
<dbReference type="Pfam" id="PF00044">
    <property type="entry name" value="Gp_dh_N"/>
    <property type="match status" value="1"/>
</dbReference>